<feature type="domain" description="Pseudouridine synthase RsuA/RluA-like" evidence="1">
    <location>
        <begin position="99"/>
        <end position="245"/>
    </location>
</feature>
<dbReference type="InterPro" id="IPR050188">
    <property type="entry name" value="RluA_PseudoU_synthase"/>
</dbReference>
<dbReference type="InterPro" id="IPR006145">
    <property type="entry name" value="PsdUridine_synth_RsuA/RluA"/>
</dbReference>
<dbReference type="STRING" id="1499967.U27_00913"/>
<dbReference type="GO" id="GO:0009982">
    <property type="term" value="F:pseudouridine synthase activity"/>
    <property type="evidence" value="ECO:0007669"/>
    <property type="project" value="InterPro"/>
</dbReference>
<dbReference type="GO" id="GO:0003723">
    <property type="term" value="F:RNA binding"/>
    <property type="evidence" value="ECO:0007669"/>
    <property type="project" value="InterPro"/>
</dbReference>
<dbReference type="PANTHER" id="PTHR21600">
    <property type="entry name" value="MITOCHONDRIAL RNA PSEUDOURIDINE SYNTHASE"/>
    <property type="match status" value="1"/>
</dbReference>
<dbReference type="InterPro" id="IPR020103">
    <property type="entry name" value="PsdUridine_synth_cat_dom_sf"/>
</dbReference>
<dbReference type="eggNOG" id="COG0564">
    <property type="taxonomic scope" value="Bacteria"/>
</dbReference>
<dbReference type="PROSITE" id="PS01129">
    <property type="entry name" value="PSI_RLU"/>
    <property type="match status" value="1"/>
</dbReference>
<keyword evidence="3" id="KW-1185">Reference proteome</keyword>
<dbReference type="PANTHER" id="PTHR21600:SF84">
    <property type="entry name" value="PSEUDOURIDINE SYNTHASE RSUA_RLUA-LIKE DOMAIN-CONTAINING PROTEIN"/>
    <property type="match status" value="1"/>
</dbReference>
<dbReference type="GO" id="GO:0000455">
    <property type="term" value="P:enzyme-directed rRNA pseudouridine synthesis"/>
    <property type="evidence" value="ECO:0007669"/>
    <property type="project" value="TreeGrafter"/>
</dbReference>
<evidence type="ECO:0000313" key="2">
    <source>
        <dbReference type="EMBL" id="GAK61015.1"/>
    </source>
</evidence>
<dbReference type="Gene3D" id="3.30.2350.10">
    <property type="entry name" value="Pseudouridine synthase"/>
    <property type="match status" value="1"/>
</dbReference>
<dbReference type="AlphaFoldDB" id="A0A081C8W0"/>
<dbReference type="SUPFAM" id="SSF55120">
    <property type="entry name" value="Pseudouridine synthase"/>
    <property type="match status" value="1"/>
</dbReference>
<dbReference type="GO" id="GO:0140098">
    <property type="term" value="F:catalytic activity, acting on RNA"/>
    <property type="evidence" value="ECO:0007669"/>
    <property type="project" value="UniProtKB-ARBA"/>
</dbReference>
<gene>
    <name evidence="2" type="ORF">U27_00913</name>
</gene>
<organism evidence="2">
    <name type="scientific">Vecturithrix granuli</name>
    <dbReference type="NCBI Taxonomy" id="1499967"/>
    <lineage>
        <taxon>Bacteria</taxon>
        <taxon>Candidatus Moduliflexota</taxon>
        <taxon>Candidatus Vecturitrichia</taxon>
        <taxon>Candidatus Vecturitrichales</taxon>
        <taxon>Candidatus Vecturitrichaceae</taxon>
        <taxon>Candidatus Vecturithrix</taxon>
    </lineage>
</organism>
<dbReference type="Proteomes" id="UP000030661">
    <property type="component" value="Unassembled WGS sequence"/>
</dbReference>
<dbReference type="InterPro" id="IPR006224">
    <property type="entry name" value="PsdUridine_synth_RluA-like_CS"/>
</dbReference>
<evidence type="ECO:0000313" key="3">
    <source>
        <dbReference type="Proteomes" id="UP000030661"/>
    </source>
</evidence>
<protein>
    <recommendedName>
        <fullName evidence="1">Pseudouridine synthase RsuA/RluA-like domain-containing protein</fullName>
    </recommendedName>
</protein>
<accession>A0A081C8W0</accession>
<reference evidence="2" key="1">
    <citation type="journal article" date="2015" name="PeerJ">
        <title>First genomic representation of candidate bacterial phylum KSB3 points to enhanced environmental sensing as a trigger of wastewater bulking.</title>
        <authorList>
            <person name="Sekiguchi Y."/>
            <person name="Ohashi A."/>
            <person name="Parks D.H."/>
            <person name="Yamauchi T."/>
            <person name="Tyson G.W."/>
            <person name="Hugenholtz P."/>
        </authorList>
    </citation>
    <scope>NUCLEOTIDE SEQUENCE [LARGE SCALE GENOMIC DNA]</scope>
</reference>
<evidence type="ECO:0000259" key="1">
    <source>
        <dbReference type="Pfam" id="PF00849"/>
    </source>
</evidence>
<dbReference type="Pfam" id="PF00849">
    <property type="entry name" value="PseudoU_synth_2"/>
    <property type="match status" value="1"/>
</dbReference>
<name>A0A081C8W0_VECG1</name>
<proteinExistence type="predicted"/>
<dbReference type="HOGENOM" id="CLU_016902_0_0_0"/>
<sequence>MNKFMPNFQSAAPHPSYVTLTNCGPPFPTLLDFLDARFPKVGREVWRLRLATGKISDNDGQAVTLDTPYIPHTRLCYYREVAQEPQIPFQEEIVFHNEHLLVACKPHFLPVTPSGPYVNECLLYRLKKKIGVDDIVPIHRIDRETAGLVMFSLDKSTRGLYHDLFCSGQMHKVYEAIAILPTDLTRREWLLKSRIVRGDPWFRVRHEDGTVNAITRVTLLDRTESHAYFRLEPFTGKQHQLRLQLTLLGCQILYDRYYPVLQPKQPDDYNHPLQLLAKELDFLDPLTQQFMQFRTTRSLNWEKSQT</sequence>
<dbReference type="EMBL" id="DF820476">
    <property type="protein sequence ID" value="GAK61015.1"/>
    <property type="molecule type" value="Genomic_DNA"/>
</dbReference>